<dbReference type="Gene3D" id="2.60.40.290">
    <property type="match status" value="1"/>
</dbReference>
<keyword evidence="1" id="KW-0732">Signal</keyword>
<dbReference type="InterPro" id="IPR001919">
    <property type="entry name" value="CBD2"/>
</dbReference>
<protein>
    <submittedName>
        <fullName evidence="3">Cellulose binding domain-containing protein</fullName>
    </submittedName>
</protein>
<evidence type="ECO:0000313" key="4">
    <source>
        <dbReference type="Proteomes" id="UP001597045"/>
    </source>
</evidence>
<feature type="chain" id="PRO_5046400663" evidence="1">
    <location>
        <begin position="33"/>
        <end position="133"/>
    </location>
</feature>
<dbReference type="Pfam" id="PF00553">
    <property type="entry name" value="CBM_2"/>
    <property type="match status" value="1"/>
</dbReference>
<dbReference type="EMBL" id="JBHTIS010003669">
    <property type="protein sequence ID" value="MFD1051532.1"/>
    <property type="molecule type" value="Genomic_DNA"/>
</dbReference>
<dbReference type="SUPFAM" id="SSF49384">
    <property type="entry name" value="Carbohydrate-binding domain"/>
    <property type="match status" value="1"/>
</dbReference>
<feature type="domain" description="CBM2" evidence="2">
    <location>
        <begin position="24"/>
        <end position="133"/>
    </location>
</feature>
<evidence type="ECO:0000313" key="3">
    <source>
        <dbReference type="EMBL" id="MFD1051532.1"/>
    </source>
</evidence>
<comment type="caution">
    <text evidence="3">The sequence shown here is derived from an EMBL/GenBank/DDBJ whole genome shotgun (WGS) entry which is preliminary data.</text>
</comment>
<keyword evidence="4" id="KW-1185">Reference proteome</keyword>
<dbReference type="InterPro" id="IPR008965">
    <property type="entry name" value="CBM2/CBM3_carb-bd_dom_sf"/>
</dbReference>
<name>A0ABW3MNA9_9PSEU</name>
<organism evidence="3 4">
    <name type="scientific">Kibdelosporangium lantanae</name>
    <dbReference type="NCBI Taxonomy" id="1497396"/>
    <lineage>
        <taxon>Bacteria</taxon>
        <taxon>Bacillati</taxon>
        <taxon>Actinomycetota</taxon>
        <taxon>Actinomycetes</taxon>
        <taxon>Pseudonocardiales</taxon>
        <taxon>Pseudonocardiaceae</taxon>
        <taxon>Kibdelosporangium</taxon>
    </lineage>
</organism>
<sequence>MSSKPRSRALSVVATIVLAIAGTVALSTNAFAAGNLRAAFALAGNVGTYTVTNAGSATVTGWTITFEVPAGVTASTGDNDTVTQSGTSVTVTPAYYINSLAPGRSTYPYSPTVRFSSAVTPTQCRIDDGNCDG</sequence>
<dbReference type="SMART" id="SM00637">
    <property type="entry name" value="CBD_II"/>
    <property type="match status" value="1"/>
</dbReference>
<feature type="non-terminal residue" evidence="3">
    <location>
        <position position="133"/>
    </location>
</feature>
<gene>
    <name evidence="3" type="ORF">ACFQ1S_41275</name>
</gene>
<evidence type="ECO:0000256" key="1">
    <source>
        <dbReference type="SAM" id="SignalP"/>
    </source>
</evidence>
<proteinExistence type="predicted"/>
<dbReference type="PROSITE" id="PS51173">
    <property type="entry name" value="CBM2"/>
    <property type="match status" value="1"/>
</dbReference>
<reference evidence="4" key="1">
    <citation type="journal article" date="2019" name="Int. J. Syst. Evol. Microbiol.">
        <title>The Global Catalogue of Microorganisms (GCM) 10K type strain sequencing project: providing services to taxonomists for standard genome sequencing and annotation.</title>
        <authorList>
            <consortium name="The Broad Institute Genomics Platform"/>
            <consortium name="The Broad Institute Genome Sequencing Center for Infectious Disease"/>
            <person name="Wu L."/>
            <person name="Ma J."/>
        </authorList>
    </citation>
    <scope>NUCLEOTIDE SEQUENCE [LARGE SCALE GENOMIC DNA]</scope>
    <source>
        <strain evidence="4">JCM 31486</strain>
    </source>
</reference>
<feature type="signal peptide" evidence="1">
    <location>
        <begin position="1"/>
        <end position="32"/>
    </location>
</feature>
<evidence type="ECO:0000259" key="2">
    <source>
        <dbReference type="PROSITE" id="PS51173"/>
    </source>
</evidence>
<accession>A0ABW3MNA9</accession>
<dbReference type="InterPro" id="IPR012291">
    <property type="entry name" value="CBM2_carb-bd_dom_sf"/>
</dbReference>
<dbReference type="Proteomes" id="UP001597045">
    <property type="component" value="Unassembled WGS sequence"/>
</dbReference>